<reference evidence="2" key="1">
    <citation type="journal article" date="2006" name="PLoS Biol.">
        <title>Macronuclear genome sequence of the ciliate Tetrahymena thermophila, a model eukaryote.</title>
        <authorList>
            <person name="Eisen J.A."/>
            <person name="Coyne R.S."/>
            <person name="Wu M."/>
            <person name="Wu D."/>
            <person name="Thiagarajan M."/>
            <person name="Wortman J.R."/>
            <person name="Badger J.H."/>
            <person name="Ren Q."/>
            <person name="Amedeo P."/>
            <person name="Jones K.M."/>
            <person name="Tallon L.J."/>
            <person name="Delcher A.L."/>
            <person name="Salzberg S.L."/>
            <person name="Silva J.C."/>
            <person name="Haas B.J."/>
            <person name="Majoros W.H."/>
            <person name="Farzad M."/>
            <person name="Carlton J.M."/>
            <person name="Smith R.K. Jr."/>
            <person name="Garg J."/>
            <person name="Pearlman R.E."/>
            <person name="Karrer K.M."/>
            <person name="Sun L."/>
            <person name="Manning G."/>
            <person name="Elde N.C."/>
            <person name="Turkewitz A.P."/>
            <person name="Asai D.J."/>
            <person name="Wilkes D.E."/>
            <person name="Wang Y."/>
            <person name="Cai H."/>
            <person name="Collins K."/>
            <person name="Stewart B.A."/>
            <person name="Lee S.R."/>
            <person name="Wilamowska K."/>
            <person name="Weinberg Z."/>
            <person name="Ruzzo W.L."/>
            <person name="Wloga D."/>
            <person name="Gaertig J."/>
            <person name="Frankel J."/>
            <person name="Tsao C.-C."/>
            <person name="Gorovsky M.A."/>
            <person name="Keeling P.J."/>
            <person name="Waller R.F."/>
            <person name="Patron N.J."/>
            <person name="Cherry J.M."/>
            <person name="Stover N.A."/>
            <person name="Krieger C.J."/>
            <person name="del Toro C."/>
            <person name="Ryder H.F."/>
            <person name="Williamson S.C."/>
            <person name="Barbeau R.A."/>
            <person name="Hamilton E.P."/>
            <person name="Orias E."/>
        </authorList>
    </citation>
    <scope>NUCLEOTIDE SEQUENCE [LARGE SCALE GENOMIC DNA]</scope>
    <source>
        <strain evidence="2">SB210</strain>
    </source>
</reference>
<evidence type="ECO:0000313" key="2">
    <source>
        <dbReference type="Proteomes" id="UP000009168"/>
    </source>
</evidence>
<protein>
    <submittedName>
        <fullName evidence="1">Uncharacterized protein</fullName>
    </submittedName>
</protein>
<dbReference type="EMBL" id="GG662786">
    <property type="protein sequence ID" value="EWS75627.1"/>
    <property type="molecule type" value="Genomic_DNA"/>
</dbReference>
<dbReference type="InParanoid" id="W7XDI3"/>
<organism evidence="1 2">
    <name type="scientific">Tetrahymena thermophila (strain SB210)</name>
    <dbReference type="NCBI Taxonomy" id="312017"/>
    <lineage>
        <taxon>Eukaryota</taxon>
        <taxon>Sar</taxon>
        <taxon>Alveolata</taxon>
        <taxon>Ciliophora</taxon>
        <taxon>Intramacronucleata</taxon>
        <taxon>Oligohymenophorea</taxon>
        <taxon>Hymenostomatida</taxon>
        <taxon>Tetrahymenina</taxon>
        <taxon>Tetrahymenidae</taxon>
        <taxon>Tetrahymena</taxon>
    </lineage>
</organism>
<accession>W7XDI3</accession>
<keyword evidence="2" id="KW-1185">Reference proteome</keyword>
<dbReference type="GeneID" id="24440474"/>
<sequence length="272" mass="32530">MIVTKQLNQYLKIAVLNKFQNQNLSNFQIETKKKKLKQQLLLVNQDKENLLFKTFQSQNSKIVKIIQWSFLALREVSLQQKVFNFMQQNIITKFWYFLIAKDLIILINQILCKIYKNQCVLFVGFQLLFYTYILIRDNLSILQIFQTQQTLWTIIILKQQIIQQKLLITAMVKQIRVTKKIIKILLKMYFNVNRLILILNLTINNTLVRQKMTKILINLFNKLNRFNNFVKNLNMKLHSKIAKPLKGNRTVKALRKCQYVAFKLQKKALKKM</sequence>
<gene>
    <name evidence="1" type="ORF">TTHERM_000735439</name>
</gene>
<dbReference type="Proteomes" id="UP000009168">
    <property type="component" value="Unassembled WGS sequence"/>
</dbReference>
<name>W7XDI3_TETTS</name>
<dbReference type="AlphaFoldDB" id="W7XDI3"/>
<dbReference type="RefSeq" id="XP_012651846.1">
    <property type="nucleotide sequence ID" value="XM_012796392.1"/>
</dbReference>
<proteinExistence type="predicted"/>
<evidence type="ECO:0000313" key="1">
    <source>
        <dbReference type="EMBL" id="EWS75627.1"/>
    </source>
</evidence>
<dbReference type="KEGG" id="tet:TTHERM_000735439"/>